<dbReference type="Proteomes" id="UP001314635">
    <property type="component" value="Unassembled WGS sequence"/>
</dbReference>
<dbReference type="SUPFAM" id="SSF47413">
    <property type="entry name" value="lambda repressor-like DNA-binding domains"/>
    <property type="match status" value="1"/>
</dbReference>
<dbReference type="InterPro" id="IPR001387">
    <property type="entry name" value="Cro/C1-type_HTH"/>
</dbReference>
<evidence type="ECO:0000313" key="1">
    <source>
        <dbReference type="EMBL" id="MBR1141608.1"/>
    </source>
</evidence>
<dbReference type="CDD" id="cd00093">
    <property type="entry name" value="HTH_XRE"/>
    <property type="match status" value="1"/>
</dbReference>
<comment type="caution">
    <text evidence="1">The sequence shown here is derived from an EMBL/GenBank/DDBJ whole genome shotgun (WGS) entry which is preliminary data.</text>
</comment>
<organism evidence="1 2">
    <name type="scientific">Bradyrhizobium denitrificans</name>
    <dbReference type="NCBI Taxonomy" id="2734912"/>
    <lineage>
        <taxon>Bacteria</taxon>
        <taxon>Pseudomonadati</taxon>
        <taxon>Pseudomonadota</taxon>
        <taxon>Alphaproteobacteria</taxon>
        <taxon>Hyphomicrobiales</taxon>
        <taxon>Nitrobacteraceae</taxon>
        <taxon>Bradyrhizobium</taxon>
    </lineage>
</organism>
<protein>
    <submittedName>
        <fullName evidence="1">Helix-turn-helix transcriptional regulator</fullName>
    </submittedName>
</protein>
<gene>
    <name evidence="1" type="ORF">JQ619_38330</name>
</gene>
<dbReference type="InterPro" id="IPR010982">
    <property type="entry name" value="Lambda_DNA-bd_dom_sf"/>
</dbReference>
<reference evidence="2" key="1">
    <citation type="journal article" date="2021" name="ISME J.">
        <title>Evolutionary origin and ecological implication of a unique nif island in free-living Bradyrhizobium lineages.</title>
        <authorList>
            <person name="Tao J."/>
        </authorList>
    </citation>
    <scope>NUCLEOTIDE SEQUENCE [LARGE SCALE GENOMIC DNA]</scope>
    <source>
        <strain evidence="2">SZCCT0094</strain>
    </source>
</reference>
<proteinExistence type="predicted"/>
<name>A0ABS5GK16_9BRAD</name>
<accession>A0ABS5GK16</accession>
<evidence type="ECO:0000313" key="2">
    <source>
        <dbReference type="Proteomes" id="UP001314635"/>
    </source>
</evidence>
<dbReference type="RefSeq" id="WP_172244149.1">
    <property type="nucleotide sequence ID" value="NZ_JABFDP010000065.1"/>
</dbReference>
<sequence>MRETGASQSDVAKACGFTQPHISKVLNGRVKLAKKTAVGLEEWLDQNREAPEPSPQTLEKIAAKLNAVGPKRRMQFMQLLAAIDELLGR</sequence>
<dbReference type="EMBL" id="JAFCLK010000086">
    <property type="protein sequence ID" value="MBR1141608.1"/>
    <property type="molecule type" value="Genomic_DNA"/>
</dbReference>
<keyword evidence="2" id="KW-1185">Reference proteome</keyword>
<dbReference type="Gene3D" id="1.10.260.40">
    <property type="entry name" value="lambda repressor-like DNA-binding domains"/>
    <property type="match status" value="1"/>
</dbReference>